<evidence type="ECO:0000256" key="5">
    <source>
        <dbReference type="ARBA" id="ARBA00022989"/>
    </source>
</evidence>
<evidence type="ECO:0000313" key="9">
    <source>
        <dbReference type="EMBL" id="KTF04517.1"/>
    </source>
</evidence>
<dbReference type="PATRIC" id="fig|59561.3.peg.492"/>
<comment type="caution">
    <text evidence="9">The sequence shown here is derived from an EMBL/GenBank/DDBJ whole genome shotgun (WGS) entry which is preliminary data.</text>
</comment>
<feature type="transmembrane region" description="Helical" evidence="7">
    <location>
        <begin position="166"/>
        <end position="182"/>
    </location>
</feature>
<dbReference type="EC" id="3.4.21.105" evidence="9"/>
<keyword evidence="9" id="KW-0645">Protease</keyword>
<gene>
    <name evidence="9" type="primary">gluP</name>
    <name evidence="9" type="ORF">AQZ59_00499</name>
</gene>
<evidence type="ECO:0000313" key="10">
    <source>
        <dbReference type="Proteomes" id="UP000054404"/>
    </source>
</evidence>
<dbReference type="AlphaFoldDB" id="A0A0W1KKI2"/>
<dbReference type="InterPro" id="IPR050925">
    <property type="entry name" value="Rhomboid_protease_S54"/>
</dbReference>
<dbReference type="GO" id="GO:0016020">
    <property type="term" value="C:membrane"/>
    <property type="evidence" value="ECO:0007669"/>
    <property type="project" value="UniProtKB-SubCell"/>
</dbReference>
<keyword evidence="5 7" id="KW-1133">Transmembrane helix</keyword>
<accession>A0A0W1KKI2</accession>
<dbReference type="GO" id="GO:0004252">
    <property type="term" value="F:serine-type endopeptidase activity"/>
    <property type="evidence" value="ECO:0007669"/>
    <property type="project" value="InterPro"/>
</dbReference>
<feature type="transmembrane region" description="Helical" evidence="7">
    <location>
        <begin position="51"/>
        <end position="74"/>
    </location>
</feature>
<feature type="transmembrane region" description="Helical" evidence="7">
    <location>
        <begin position="139"/>
        <end position="160"/>
    </location>
</feature>
<keyword evidence="10" id="KW-1185">Reference proteome</keyword>
<evidence type="ECO:0000256" key="3">
    <source>
        <dbReference type="ARBA" id="ARBA00022692"/>
    </source>
</evidence>
<sequence>MAVRRRNPAPATTVLIVACGIMALVERLQPQVGVELMFYPPLAQVQPYRFITSAFLHSGFWHLVLNMYALWLLGRVLEPALGRVRYLALYFLSAIAGNAAVYGVANLTGGWNVGAVGASGAIFGLFGALVILSRKVDANISGIFTILGVNLVYSFVVPGISWESHVGGLIVGALLTWAWISIRESFPARRKRTVLEVAAGLLVPVLTALVLWI</sequence>
<evidence type="ECO:0000256" key="6">
    <source>
        <dbReference type="ARBA" id="ARBA00023136"/>
    </source>
</evidence>
<dbReference type="InterPro" id="IPR022764">
    <property type="entry name" value="Peptidase_S54_rhomboid_dom"/>
</dbReference>
<dbReference type="STRING" id="59561.AQZ59_00499"/>
<dbReference type="SUPFAM" id="SSF144091">
    <property type="entry name" value="Rhomboid-like"/>
    <property type="match status" value="1"/>
</dbReference>
<dbReference type="Proteomes" id="UP000054404">
    <property type="component" value="Unassembled WGS sequence"/>
</dbReference>
<proteinExistence type="inferred from homology"/>
<name>A0A0W1KKI2_9ACTO</name>
<dbReference type="PROSITE" id="PS51257">
    <property type="entry name" value="PROKAR_LIPOPROTEIN"/>
    <property type="match status" value="1"/>
</dbReference>
<feature type="domain" description="Peptidase S54 rhomboid" evidence="8">
    <location>
        <begin position="46"/>
        <end position="179"/>
    </location>
</feature>
<keyword evidence="4 9" id="KW-0378">Hydrolase</keyword>
<evidence type="ECO:0000259" key="8">
    <source>
        <dbReference type="Pfam" id="PF01694"/>
    </source>
</evidence>
<dbReference type="InterPro" id="IPR035952">
    <property type="entry name" value="Rhomboid-like_sf"/>
</dbReference>
<comment type="similarity">
    <text evidence="2">Belongs to the peptidase S54 family.</text>
</comment>
<evidence type="ECO:0000256" key="2">
    <source>
        <dbReference type="ARBA" id="ARBA00009045"/>
    </source>
</evidence>
<protein>
    <submittedName>
        <fullName evidence="9">Rhomboid protease GluP</fullName>
        <ecNumber evidence="9">3.4.21.105</ecNumber>
    </submittedName>
</protein>
<keyword evidence="6 7" id="KW-0472">Membrane</keyword>
<dbReference type="OrthoDB" id="9807874at2"/>
<dbReference type="RefSeq" id="WP_070808044.1">
    <property type="nucleotide sequence ID" value="NZ_LNIZ01000002.1"/>
</dbReference>
<feature type="transmembrane region" description="Helical" evidence="7">
    <location>
        <begin position="194"/>
        <end position="212"/>
    </location>
</feature>
<evidence type="ECO:0000256" key="7">
    <source>
        <dbReference type="SAM" id="Phobius"/>
    </source>
</evidence>
<dbReference type="Gene3D" id="1.20.1540.10">
    <property type="entry name" value="Rhomboid-like"/>
    <property type="match status" value="1"/>
</dbReference>
<reference evidence="9 10" key="1">
    <citation type="submission" date="2015-11" db="EMBL/GenBank/DDBJ databases">
        <title>Draft Genome Sequence of the Type Strain Trueperella bernardiae LCDC 89-0504T, Isolated from Blood Culture.</title>
        <authorList>
            <person name="Bernier A.-M."/>
            <person name="Bernard K."/>
        </authorList>
    </citation>
    <scope>NUCLEOTIDE SEQUENCE [LARGE SCALE GENOMIC DNA]</scope>
    <source>
        <strain evidence="9 10">LCDC 89-0504</strain>
    </source>
</reference>
<dbReference type="PANTHER" id="PTHR43731">
    <property type="entry name" value="RHOMBOID PROTEASE"/>
    <property type="match status" value="1"/>
</dbReference>
<dbReference type="Pfam" id="PF01694">
    <property type="entry name" value="Rhomboid"/>
    <property type="match status" value="1"/>
</dbReference>
<dbReference type="GO" id="GO:0006508">
    <property type="term" value="P:proteolysis"/>
    <property type="evidence" value="ECO:0007669"/>
    <property type="project" value="UniProtKB-KW"/>
</dbReference>
<feature type="transmembrane region" description="Helical" evidence="7">
    <location>
        <begin position="111"/>
        <end position="132"/>
    </location>
</feature>
<dbReference type="EMBL" id="LNIZ01000002">
    <property type="protein sequence ID" value="KTF04517.1"/>
    <property type="molecule type" value="Genomic_DNA"/>
</dbReference>
<evidence type="ECO:0000256" key="1">
    <source>
        <dbReference type="ARBA" id="ARBA00004141"/>
    </source>
</evidence>
<dbReference type="PANTHER" id="PTHR43731:SF14">
    <property type="entry name" value="PRESENILIN-ASSOCIATED RHOMBOID-LIKE PROTEIN, MITOCHONDRIAL"/>
    <property type="match status" value="1"/>
</dbReference>
<keyword evidence="3 7" id="KW-0812">Transmembrane</keyword>
<comment type="subcellular location">
    <subcellularLocation>
        <location evidence="1">Membrane</location>
        <topology evidence="1">Multi-pass membrane protein</topology>
    </subcellularLocation>
</comment>
<evidence type="ECO:0000256" key="4">
    <source>
        <dbReference type="ARBA" id="ARBA00022801"/>
    </source>
</evidence>
<feature type="transmembrane region" description="Helical" evidence="7">
    <location>
        <begin position="86"/>
        <end position="105"/>
    </location>
</feature>
<organism evidence="9 10">
    <name type="scientific">Trueperella bernardiae</name>
    <dbReference type="NCBI Taxonomy" id="59561"/>
    <lineage>
        <taxon>Bacteria</taxon>
        <taxon>Bacillati</taxon>
        <taxon>Actinomycetota</taxon>
        <taxon>Actinomycetes</taxon>
        <taxon>Actinomycetales</taxon>
        <taxon>Actinomycetaceae</taxon>
        <taxon>Trueperella</taxon>
    </lineage>
</organism>